<comment type="caution">
    <text evidence="2">The sequence shown here is derived from an EMBL/GenBank/DDBJ whole genome shotgun (WGS) entry which is preliminary data.</text>
</comment>
<keyword evidence="1" id="KW-0472">Membrane</keyword>
<keyword evidence="3" id="KW-1185">Reference proteome</keyword>
<feature type="transmembrane region" description="Helical" evidence="1">
    <location>
        <begin position="899"/>
        <end position="924"/>
    </location>
</feature>
<dbReference type="PANTHER" id="PTHR32063">
    <property type="match status" value="1"/>
</dbReference>
<sequence length="1024" mass="110135">MNISRRFVERPVMTILVMAALVIFGTFGYFMLPVSELPNMDFPTINVRANLPGADPETMASAVATPLESALSGIPGVDSMTSSSSQGSTSITIQFNLDRNIDAAAQDVQAAISSVSRLLPSAMPNPPTIRKNDPSAQPVFFIVLTSKSLPIATIDRYARTVIVNQISTVDGVAQATVHGPAKYAVRIQADPAALAARDLTLGDLAAAVSATSTDQASGVLNGPSRTAVVHTDGQLSSAAQFRRQIIAYRGGAPVTFGDVARVVDSVEDVRSADWYNDQRAVTIEIQRQPGSNTIAVVDHVKAMLPQFSAQLPASIRMHIFYDRSQSIRAAVDDVQLTLLIAGVMVVGVIFLFLRTVRATLIPSLALPIAIVGTFLGMFALGFSLDNLSLMALTLSVGFVVDDAIVMLENIVRHIEAGESPRTAALRGSEEIGFTIISMTVSLAAVFIPIVFMGGIIGRLLHEFAVTIIVAILISGLVSVTLTPMLCARVLRREDPQDHNALYRWSERAFDRLRDAYDRSLRWSMDHGRFILGLFVASILASVVLFEVMPQDFLPSDDTGQLRGDVQVAVGTSFDQYIKYVAEVRQIIERDPNVGALQSDESGSLVIALKPLAQRRLSADQVTNELRAKLSDIPGTRVTIVNPPSIRVGGRSSRSSYQYTLRGLNLAELQDYSIRLVDTLQRDPTFVGVNSDFDRAAPSVEVSIDRARAGALGVTPDQIEATLADAFGGQQVSQIYAAADQYKVMLELLPKYQKDASALSRLYLRGNGNAMVPLAAVASVRPSTMPQEINHSGQIPAITVSFDMAPGKALSDAVAGVRRATLAIGIPADIQGSFAGTAAAFQSSTSNMGWLLLVAVIVVYIILGMLYESFIHPITILSGLPSASMGALLTLYLFRLPMTLYAFVGMIMLIGIVKKNAIMMIDFALERQRGNDDVPARQAIHEAAMIRFRPIMMTTMAALMGTLPIAFGTGMGADSRRPLGLCVAGGLVFSQLLTLYITPVIYAYLDALGARSRRWIAGGIDRAAV</sequence>
<dbReference type="PRINTS" id="PR00702">
    <property type="entry name" value="ACRIFLAVINRP"/>
</dbReference>
<dbReference type="SUPFAM" id="SSF82866">
    <property type="entry name" value="Multidrug efflux transporter AcrB transmembrane domain"/>
    <property type="match status" value="2"/>
</dbReference>
<protein>
    <submittedName>
        <fullName evidence="2">Efflux RND transporter permease subunit</fullName>
    </submittedName>
</protein>
<name>A0ABV4AQ05_9GAMM</name>
<feature type="transmembrane region" description="Helical" evidence="1">
    <location>
        <begin position="529"/>
        <end position="548"/>
    </location>
</feature>
<dbReference type="Gene3D" id="1.20.1640.10">
    <property type="entry name" value="Multidrug efflux transporter AcrB transmembrane domain"/>
    <property type="match status" value="2"/>
</dbReference>
<proteinExistence type="predicted"/>
<accession>A0ABV4AQ05</accession>
<dbReference type="Pfam" id="PF00873">
    <property type="entry name" value="ACR_tran"/>
    <property type="match status" value="1"/>
</dbReference>
<feature type="transmembrane region" description="Helical" evidence="1">
    <location>
        <begin position="977"/>
        <end position="1004"/>
    </location>
</feature>
<feature type="transmembrane region" description="Helical" evidence="1">
    <location>
        <begin position="360"/>
        <end position="383"/>
    </location>
</feature>
<evidence type="ECO:0000256" key="1">
    <source>
        <dbReference type="SAM" id="Phobius"/>
    </source>
</evidence>
<organism evidence="2 3">
    <name type="scientific">Rhodanobacter humi</name>
    <dbReference type="NCBI Taxonomy" id="1888173"/>
    <lineage>
        <taxon>Bacteria</taxon>
        <taxon>Pseudomonadati</taxon>
        <taxon>Pseudomonadota</taxon>
        <taxon>Gammaproteobacteria</taxon>
        <taxon>Lysobacterales</taxon>
        <taxon>Rhodanobacteraceae</taxon>
        <taxon>Rhodanobacter</taxon>
    </lineage>
</organism>
<dbReference type="InterPro" id="IPR001036">
    <property type="entry name" value="Acrflvin-R"/>
</dbReference>
<dbReference type="Proteomes" id="UP001562159">
    <property type="component" value="Unassembled WGS sequence"/>
</dbReference>
<dbReference type="Gene3D" id="3.30.70.1440">
    <property type="entry name" value="Multidrug efflux transporter AcrB pore domain"/>
    <property type="match status" value="1"/>
</dbReference>
<keyword evidence="1" id="KW-1133">Transmembrane helix</keyword>
<dbReference type="Gene3D" id="3.30.2090.10">
    <property type="entry name" value="Multidrug efflux transporter AcrB TolC docking domain, DN and DC subdomains"/>
    <property type="match status" value="2"/>
</dbReference>
<reference evidence="2 3" key="1">
    <citation type="submission" date="2024-07" db="EMBL/GenBank/DDBJ databases">
        <title>Molecular mechanisms and environmental adaptations of flagellar loss and biofilm growth of Rhodanobacter under environmental stress.</title>
        <authorList>
            <person name="Chen M."/>
        </authorList>
    </citation>
    <scope>NUCLEOTIDE SEQUENCE [LARGE SCALE GENOMIC DNA]</scope>
    <source>
        <strain evidence="2 3">RS22</strain>
    </source>
</reference>
<feature type="transmembrane region" description="Helical" evidence="1">
    <location>
        <begin position="945"/>
        <end position="965"/>
    </location>
</feature>
<keyword evidence="1" id="KW-0812">Transmembrane</keyword>
<feature type="transmembrane region" description="Helical" evidence="1">
    <location>
        <begin position="12"/>
        <end position="32"/>
    </location>
</feature>
<dbReference type="InterPro" id="IPR027463">
    <property type="entry name" value="AcrB_DN_DC_subdom"/>
</dbReference>
<dbReference type="EMBL" id="JBGBPY010000001">
    <property type="protein sequence ID" value="MEY2182488.1"/>
    <property type="molecule type" value="Genomic_DNA"/>
</dbReference>
<evidence type="ECO:0000313" key="3">
    <source>
        <dbReference type="Proteomes" id="UP001562159"/>
    </source>
</evidence>
<feature type="transmembrane region" description="Helical" evidence="1">
    <location>
        <begin position="431"/>
        <end position="457"/>
    </location>
</feature>
<feature type="transmembrane region" description="Helical" evidence="1">
    <location>
        <begin position="847"/>
        <end position="866"/>
    </location>
</feature>
<dbReference type="Gene3D" id="3.30.70.1430">
    <property type="entry name" value="Multidrug efflux transporter AcrB pore domain"/>
    <property type="match status" value="2"/>
</dbReference>
<dbReference type="SUPFAM" id="SSF82693">
    <property type="entry name" value="Multidrug efflux transporter AcrB pore domain, PN1, PN2, PC1 and PC2 subdomains"/>
    <property type="match status" value="3"/>
</dbReference>
<evidence type="ECO:0000313" key="2">
    <source>
        <dbReference type="EMBL" id="MEY2182488.1"/>
    </source>
</evidence>
<dbReference type="SUPFAM" id="SSF82714">
    <property type="entry name" value="Multidrug efflux transporter AcrB TolC docking domain, DN and DC subdomains"/>
    <property type="match status" value="2"/>
</dbReference>
<feature type="transmembrane region" description="Helical" evidence="1">
    <location>
        <begin position="334"/>
        <end position="353"/>
    </location>
</feature>
<gene>
    <name evidence="2" type="ORF">AB7878_08660</name>
</gene>
<feature type="transmembrane region" description="Helical" evidence="1">
    <location>
        <begin position="463"/>
        <end position="486"/>
    </location>
</feature>
<dbReference type="PANTHER" id="PTHR32063:SF21">
    <property type="entry name" value="MULTIDRUG RESISTANCE PROTEIN MDTB"/>
    <property type="match status" value="1"/>
</dbReference>
<dbReference type="Gene3D" id="3.30.70.1320">
    <property type="entry name" value="Multidrug efflux transporter AcrB pore domain like"/>
    <property type="match status" value="1"/>
</dbReference>